<feature type="domain" description="CAAX prenyl protease 2/Lysostaphin resistance protein A-like" evidence="2">
    <location>
        <begin position="166"/>
        <end position="254"/>
    </location>
</feature>
<keyword evidence="3" id="KW-0482">Metalloprotease</keyword>
<feature type="transmembrane region" description="Helical" evidence="1">
    <location>
        <begin position="63"/>
        <end position="87"/>
    </location>
</feature>
<keyword evidence="1" id="KW-1133">Transmembrane helix</keyword>
<dbReference type="GO" id="GO:0004175">
    <property type="term" value="F:endopeptidase activity"/>
    <property type="evidence" value="ECO:0007669"/>
    <property type="project" value="UniProtKB-ARBA"/>
</dbReference>
<accession>A0AA41Y207</accession>
<evidence type="ECO:0000313" key="3">
    <source>
        <dbReference type="EMBL" id="MCW0482016.1"/>
    </source>
</evidence>
<dbReference type="GO" id="GO:0080120">
    <property type="term" value="P:CAAX-box protein maturation"/>
    <property type="evidence" value="ECO:0007669"/>
    <property type="project" value="UniProtKB-ARBA"/>
</dbReference>
<organism evidence="3 4">
    <name type="scientific">Gaoshiqia sediminis</name>
    <dbReference type="NCBI Taxonomy" id="2986998"/>
    <lineage>
        <taxon>Bacteria</taxon>
        <taxon>Pseudomonadati</taxon>
        <taxon>Bacteroidota</taxon>
        <taxon>Bacteroidia</taxon>
        <taxon>Marinilabiliales</taxon>
        <taxon>Prolixibacteraceae</taxon>
        <taxon>Gaoshiqia</taxon>
    </lineage>
</organism>
<name>A0AA41Y207_9BACT</name>
<evidence type="ECO:0000256" key="1">
    <source>
        <dbReference type="SAM" id="Phobius"/>
    </source>
</evidence>
<feature type="transmembrane region" description="Helical" evidence="1">
    <location>
        <begin position="282"/>
        <end position="299"/>
    </location>
</feature>
<dbReference type="PANTHER" id="PTHR36435">
    <property type="entry name" value="SLR1288 PROTEIN"/>
    <property type="match status" value="1"/>
</dbReference>
<dbReference type="EMBL" id="JAPAAF010000004">
    <property type="protein sequence ID" value="MCW0482016.1"/>
    <property type="molecule type" value="Genomic_DNA"/>
</dbReference>
<dbReference type="RefSeq" id="WP_282590621.1">
    <property type="nucleotide sequence ID" value="NZ_JAPAAF010000004.1"/>
</dbReference>
<gene>
    <name evidence="3" type="ORF">N2K84_04680</name>
</gene>
<evidence type="ECO:0000259" key="2">
    <source>
        <dbReference type="Pfam" id="PF02517"/>
    </source>
</evidence>
<feature type="transmembrane region" description="Helical" evidence="1">
    <location>
        <begin position="108"/>
        <end position="126"/>
    </location>
</feature>
<dbReference type="GO" id="GO:0008237">
    <property type="term" value="F:metallopeptidase activity"/>
    <property type="evidence" value="ECO:0007669"/>
    <property type="project" value="UniProtKB-KW"/>
</dbReference>
<feature type="transmembrane region" description="Helical" evidence="1">
    <location>
        <begin position="20"/>
        <end position="43"/>
    </location>
</feature>
<protein>
    <submittedName>
        <fullName evidence="3">CPBP family intramembrane metalloprotease</fullName>
    </submittedName>
</protein>
<dbReference type="Proteomes" id="UP001163821">
    <property type="component" value="Unassembled WGS sequence"/>
</dbReference>
<sequence length="315" mass="35400">MAFTAFRGMNPWSQLIMTAFVILVSFLVLFLLAIVAAIPVIGLNEMLSSLSGGNWDDPGTIMILKYFQVVQSVGLFVLPPLVVAWLFDGNIARYLRLNTKVSKQVVGLAVFSLLAFAPFVTMVGKWNSDMSLPGFLSGMEEWMRTMETQAEQLIDRFIRVETTGGLLFNLFMIAVIPAVGEEFLFRGVIQKIFTKISRNYHWGIWISSFLFSALHMQFFGFVPRLLLGALFGYILVYSGSLWLPVLCHFVNNALGVLSLHAASRGNEQVERIFNFEFGDSSIYLWPLAAISLWLTYILIRAMKKAGPVNELVVKE</sequence>
<keyword evidence="1" id="KW-0472">Membrane</keyword>
<keyword evidence="3" id="KW-0378">Hydrolase</keyword>
<dbReference type="AlphaFoldDB" id="A0AA41Y207"/>
<dbReference type="InterPro" id="IPR052710">
    <property type="entry name" value="CAAX_protease"/>
</dbReference>
<proteinExistence type="predicted"/>
<keyword evidence="1" id="KW-0812">Transmembrane</keyword>
<evidence type="ECO:0000313" key="4">
    <source>
        <dbReference type="Proteomes" id="UP001163821"/>
    </source>
</evidence>
<reference evidence="3" key="1">
    <citation type="submission" date="2022-10" db="EMBL/GenBank/DDBJ databases">
        <title>Gaoshiqiia sediminis gen. nov., sp. nov., isolated from coastal sediment.</title>
        <authorList>
            <person name="Yu W.X."/>
            <person name="Mu D.S."/>
            <person name="Du J.Z."/>
            <person name="Liang Y.Q."/>
        </authorList>
    </citation>
    <scope>NUCLEOTIDE SEQUENCE</scope>
    <source>
        <strain evidence="3">A06</strain>
    </source>
</reference>
<keyword evidence="4" id="KW-1185">Reference proteome</keyword>
<keyword evidence="3" id="KW-0645">Protease</keyword>
<dbReference type="PANTHER" id="PTHR36435:SF1">
    <property type="entry name" value="CAAX AMINO TERMINAL PROTEASE FAMILY PROTEIN"/>
    <property type="match status" value="1"/>
</dbReference>
<dbReference type="InterPro" id="IPR003675">
    <property type="entry name" value="Rce1/LyrA-like_dom"/>
</dbReference>
<feature type="transmembrane region" description="Helical" evidence="1">
    <location>
        <begin position="166"/>
        <end position="188"/>
    </location>
</feature>
<comment type="caution">
    <text evidence="3">The sequence shown here is derived from an EMBL/GenBank/DDBJ whole genome shotgun (WGS) entry which is preliminary data.</text>
</comment>
<dbReference type="Pfam" id="PF02517">
    <property type="entry name" value="Rce1-like"/>
    <property type="match status" value="1"/>
</dbReference>